<evidence type="ECO:0000313" key="3">
    <source>
        <dbReference type="Proteomes" id="UP000295805"/>
    </source>
</evidence>
<protein>
    <submittedName>
        <fullName evidence="2">Fic/DOC family protein</fullName>
    </submittedName>
</protein>
<name>A0A4R3ZVD5_9ACTN</name>
<dbReference type="InterPro" id="IPR053737">
    <property type="entry name" value="Type_II_TA_Toxin"/>
</dbReference>
<dbReference type="InterPro" id="IPR036597">
    <property type="entry name" value="Fido-like_dom_sf"/>
</dbReference>
<reference evidence="2 3" key="1">
    <citation type="submission" date="2019-03" db="EMBL/GenBank/DDBJ databases">
        <title>Root nodule microbial communities of legume samples collected from USA, Mexico and Botswana.</title>
        <authorList>
            <person name="Hirsch A."/>
        </authorList>
    </citation>
    <scope>NUCLEOTIDE SEQUENCE [LARGE SCALE GENOMIC DNA]</scope>
    <source>
        <strain evidence="2 3">55</strain>
    </source>
</reference>
<dbReference type="Gene3D" id="1.20.120.1870">
    <property type="entry name" value="Fic/DOC protein, Fido domain"/>
    <property type="match status" value="1"/>
</dbReference>
<evidence type="ECO:0000259" key="1">
    <source>
        <dbReference type="PROSITE" id="PS51459"/>
    </source>
</evidence>
<dbReference type="Proteomes" id="UP000295805">
    <property type="component" value="Unassembled WGS sequence"/>
</dbReference>
<proteinExistence type="predicted"/>
<dbReference type="PANTHER" id="PTHR35810">
    <property type="entry name" value="CYTOPLASMIC PROTEIN-RELATED"/>
    <property type="match status" value="1"/>
</dbReference>
<dbReference type="InterPro" id="IPR011204">
    <property type="entry name" value="Virulence_RhuM-like"/>
</dbReference>
<organism evidence="2 3">
    <name type="scientific">Dietzia cinnamea</name>
    <dbReference type="NCBI Taxonomy" id="321318"/>
    <lineage>
        <taxon>Bacteria</taxon>
        <taxon>Bacillati</taxon>
        <taxon>Actinomycetota</taxon>
        <taxon>Actinomycetes</taxon>
        <taxon>Mycobacteriales</taxon>
        <taxon>Dietziaceae</taxon>
        <taxon>Dietzia</taxon>
    </lineage>
</organism>
<feature type="domain" description="Fido" evidence="1">
    <location>
        <begin position="189"/>
        <end position="316"/>
    </location>
</feature>
<dbReference type="PROSITE" id="PS51459">
    <property type="entry name" value="FIDO"/>
    <property type="match status" value="1"/>
</dbReference>
<comment type="caution">
    <text evidence="2">The sequence shown here is derived from an EMBL/GenBank/DDBJ whole genome shotgun (WGS) entry which is preliminary data.</text>
</comment>
<dbReference type="PANTHER" id="PTHR35810:SF1">
    <property type="entry name" value="CYTOPLASMIC PROTEIN"/>
    <property type="match status" value="1"/>
</dbReference>
<dbReference type="EMBL" id="SMCX01000006">
    <property type="protein sequence ID" value="TCW24549.1"/>
    <property type="molecule type" value="Genomic_DNA"/>
</dbReference>
<dbReference type="SUPFAM" id="SSF140931">
    <property type="entry name" value="Fic-like"/>
    <property type="match status" value="1"/>
</dbReference>
<accession>A0A4R3ZVD5</accession>
<gene>
    <name evidence="2" type="ORF">EDD19_1065</name>
</gene>
<dbReference type="Pfam" id="PF02661">
    <property type="entry name" value="Fic"/>
    <property type="match status" value="1"/>
</dbReference>
<evidence type="ECO:0000313" key="2">
    <source>
        <dbReference type="EMBL" id="TCW24549.1"/>
    </source>
</evidence>
<dbReference type="InterPro" id="IPR003812">
    <property type="entry name" value="Fido"/>
</dbReference>
<dbReference type="AlphaFoldDB" id="A0A4R3ZVD5"/>
<sequence length="329" mass="36849">MRDMSTERTGEILFYQREDGLPAVEVTFEADTVWLSQQQIAELFQSSRTNIVEHIQHVYDEGELIEEATCRKFRQVRLEGPRRVARDVSHYNLDVIISVGYRVKSRTATRFRMWATARLREHLVQGYTLNSRRLEQLGSVVQILARSDDALVAGVADVLAAYLPGLTLLRDYDEGCLDPAPSAVPEWTLTLDEARRVIDRVALQFPEDRLLGNERGDALDGILAALYQSFAGQDLYPTVEDKAAHLLYLVVKDHPLSDGNKRSAAALFVTFLERNGILDRARGSPAISNNALAAITLLVAMSDPREKDLMTALIVRMITEGGNHATQSR</sequence>
<dbReference type="Pfam" id="PF13310">
    <property type="entry name" value="Virulence_RhuM"/>
    <property type="match status" value="1"/>
</dbReference>